<dbReference type="InterPro" id="IPR015590">
    <property type="entry name" value="Aldehyde_DH_dom"/>
</dbReference>
<dbReference type="PANTHER" id="PTHR43353:SF3">
    <property type="entry name" value="ALDEHYDE DEHYDROGENASE-RELATED"/>
    <property type="match status" value="1"/>
</dbReference>
<dbReference type="InterPro" id="IPR050740">
    <property type="entry name" value="Aldehyde_DH_Superfamily"/>
</dbReference>
<dbReference type="Gene3D" id="3.40.605.10">
    <property type="entry name" value="Aldehyde Dehydrogenase, Chain A, domain 1"/>
    <property type="match status" value="1"/>
</dbReference>
<comment type="caution">
    <text evidence="7">The sequence shown here is derived from an EMBL/GenBank/DDBJ whole genome shotgun (WGS) entry which is preliminary data.</text>
</comment>
<dbReference type="RefSeq" id="WP_179695397.1">
    <property type="nucleotide sequence ID" value="NZ_JACCAT010000001.1"/>
</dbReference>
<proteinExistence type="inferred from homology"/>
<dbReference type="Proteomes" id="UP000553035">
    <property type="component" value="Unassembled WGS sequence"/>
</dbReference>
<evidence type="ECO:0000256" key="3">
    <source>
        <dbReference type="ARBA" id="ARBA00050769"/>
    </source>
</evidence>
<keyword evidence="2 7" id="KW-0560">Oxidoreductase</keyword>
<dbReference type="InterPro" id="IPR016162">
    <property type="entry name" value="Ald_DH_N"/>
</dbReference>
<comment type="similarity">
    <text evidence="1">Belongs to the aldehyde dehydrogenase family.</text>
</comment>
<dbReference type="FunFam" id="3.40.605.10:FF:000037">
    <property type="entry name" value="NADP-dependent fatty aldehyde dehydrogenase"/>
    <property type="match status" value="1"/>
</dbReference>
<dbReference type="SUPFAM" id="SSF53720">
    <property type="entry name" value="ALDH-like"/>
    <property type="match status" value="1"/>
</dbReference>
<name>A0A7Y9W169_9PSED</name>
<accession>A0A7Y9W169</accession>
<dbReference type="Gene3D" id="3.40.309.10">
    <property type="entry name" value="Aldehyde Dehydrogenase, Chain A, domain 2"/>
    <property type="match status" value="1"/>
</dbReference>
<dbReference type="InterPro" id="IPR016161">
    <property type="entry name" value="Ald_DH/histidinol_DH"/>
</dbReference>
<reference evidence="7 8" key="1">
    <citation type="submission" date="2020-07" db="EMBL/GenBank/DDBJ databases">
        <title>Exploring microbial biodiversity for novel pathways involved in the catabolism of aromatic compounds derived from lignin.</title>
        <authorList>
            <person name="Elkins J."/>
        </authorList>
    </citation>
    <scope>NUCLEOTIDE SEQUENCE [LARGE SCALE GENOMIC DNA]</scope>
    <source>
        <strain evidence="7 8">VanB</strain>
    </source>
</reference>
<dbReference type="InterPro" id="IPR016163">
    <property type="entry name" value="Ald_DH_C"/>
</dbReference>
<evidence type="ECO:0000256" key="2">
    <source>
        <dbReference type="ARBA" id="ARBA00023002"/>
    </source>
</evidence>
<evidence type="ECO:0000256" key="5">
    <source>
        <dbReference type="ARBA" id="ARBA00067023"/>
    </source>
</evidence>
<dbReference type="AlphaFoldDB" id="A0A7Y9W169"/>
<dbReference type="InterPro" id="IPR044151">
    <property type="entry name" value="ALDH_KGSADH"/>
</dbReference>
<dbReference type="EC" id="1.2.1.26" evidence="5"/>
<evidence type="ECO:0000313" key="8">
    <source>
        <dbReference type="Proteomes" id="UP000553035"/>
    </source>
</evidence>
<comment type="catalytic activity">
    <reaction evidence="3">
        <text>2,5-dioxopentanoate + NAD(+) + H2O = 2-oxoglutarate + NADH + 2 H(+)</text>
        <dbReference type="Rhea" id="RHEA:47152"/>
        <dbReference type="ChEBI" id="CHEBI:15377"/>
        <dbReference type="ChEBI" id="CHEBI:15378"/>
        <dbReference type="ChEBI" id="CHEBI:16810"/>
        <dbReference type="ChEBI" id="CHEBI:57540"/>
        <dbReference type="ChEBI" id="CHEBI:57945"/>
        <dbReference type="ChEBI" id="CHEBI:58136"/>
    </reaction>
</comment>
<dbReference type="CDD" id="cd07129">
    <property type="entry name" value="ALDH_KGSADH"/>
    <property type="match status" value="1"/>
</dbReference>
<evidence type="ECO:0000256" key="1">
    <source>
        <dbReference type="ARBA" id="ARBA00009986"/>
    </source>
</evidence>
<comment type="catalytic activity">
    <reaction evidence="4">
        <text>2,5-dioxopentanoate + NADP(+) + H2O = 2-oxoglutarate + NADPH + 2 H(+)</text>
        <dbReference type="Rhea" id="RHEA:11296"/>
        <dbReference type="ChEBI" id="CHEBI:15377"/>
        <dbReference type="ChEBI" id="CHEBI:15378"/>
        <dbReference type="ChEBI" id="CHEBI:16810"/>
        <dbReference type="ChEBI" id="CHEBI:57783"/>
        <dbReference type="ChEBI" id="CHEBI:58136"/>
        <dbReference type="ChEBI" id="CHEBI:58349"/>
        <dbReference type="EC" id="1.2.1.26"/>
    </reaction>
</comment>
<dbReference type="PANTHER" id="PTHR43353">
    <property type="entry name" value="SUCCINATE-SEMIALDEHYDE DEHYDROGENASE, MITOCHONDRIAL"/>
    <property type="match status" value="1"/>
</dbReference>
<feature type="domain" description="Aldehyde dehydrogenase" evidence="6">
    <location>
        <begin position="20"/>
        <end position="460"/>
    </location>
</feature>
<gene>
    <name evidence="7" type="ORF">GGI52_005460</name>
</gene>
<evidence type="ECO:0000256" key="4">
    <source>
        <dbReference type="ARBA" id="ARBA00051918"/>
    </source>
</evidence>
<sequence>MTLTGQLLIGQQTLTGDRDVIHGINPATNSPLQPAYAGGSAEHVEQACALAWAALDRYRETSLETRAEFIETIAGEIEALGDELIDRAMAETGLPRPRLLGERGRTCQQLRLFARTVRAGEWLDVRVDTAQPQRQPMPRSDLRQRQIPLGPVAVFGASNFPLAFSVSGGDTASALAAGCPVIVKAHGAHPGTSELVGRAVARAVKACDLPEGVFSLLYGYGREVGIALVSDPRIKAVGFTGSRSGGLALIKAAQARPEPIPVYAEMSSINPVLLFPAALQNRTEALAQGFVASLTLGAGQFCTNPGLVIAHKGPALDAFIGATTELIQRSPAQTMLTPGIFNAYGSSVNALAKNTRAHIAAVGQRATEPNQGQAHVFVTDAADFLADHSLQAEAFGAASVIVQCASDAEIQQVLEQLEGQLTATLHLDDEDLEQARALLPTLERKAGRLLVNGWPTGVEVCDAMVHGGPFPATSDSRTTSVGTAAILRFLRPVCYQDFPDSLLPTALKHANPLSLRRLLDGQRETAKNAE</sequence>
<evidence type="ECO:0000313" key="7">
    <source>
        <dbReference type="EMBL" id="NYH12417.1"/>
    </source>
</evidence>
<dbReference type="EMBL" id="JACCAT010000001">
    <property type="protein sequence ID" value="NYH12417.1"/>
    <property type="molecule type" value="Genomic_DNA"/>
</dbReference>
<protein>
    <recommendedName>
        <fullName evidence="5">2,5-dioxovalerate dehydrogenase</fullName>
        <ecNumber evidence="5">1.2.1.26</ecNumber>
    </recommendedName>
</protein>
<organism evidence="7 8">
    <name type="scientific">Pseudomonas moraviensis</name>
    <dbReference type="NCBI Taxonomy" id="321662"/>
    <lineage>
        <taxon>Bacteria</taxon>
        <taxon>Pseudomonadati</taxon>
        <taxon>Pseudomonadota</taxon>
        <taxon>Gammaproteobacteria</taxon>
        <taxon>Pseudomonadales</taxon>
        <taxon>Pseudomonadaceae</taxon>
        <taxon>Pseudomonas</taxon>
    </lineage>
</organism>
<dbReference type="GO" id="GO:0047533">
    <property type="term" value="F:2,5-dioxovalerate dehydrogenase (NADP+) activity"/>
    <property type="evidence" value="ECO:0007669"/>
    <property type="project" value="UniProtKB-EC"/>
</dbReference>
<dbReference type="Pfam" id="PF00171">
    <property type="entry name" value="Aldedh"/>
    <property type="match status" value="1"/>
</dbReference>
<evidence type="ECO:0000259" key="6">
    <source>
        <dbReference type="Pfam" id="PF00171"/>
    </source>
</evidence>